<dbReference type="InterPro" id="IPR015943">
    <property type="entry name" value="WD40/YVTN_repeat-like_dom_sf"/>
</dbReference>
<keyword evidence="5" id="KW-1185">Reference proteome</keyword>
<dbReference type="PROSITE" id="PS51257">
    <property type="entry name" value="PROKAR_LIPOPROTEIN"/>
    <property type="match status" value="1"/>
</dbReference>
<feature type="chain" id="PRO_5046916641" evidence="2">
    <location>
        <begin position="17"/>
        <end position="657"/>
    </location>
</feature>
<dbReference type="EMBL" id="CP069213">
    <property type="protein sequence ID" value="QRH02207.1"/>
    <property type="molecule type" value="Genomic_DNA"/>
</dbReference>
<dbReference type="SUPFAM" id="SSF53474">
    <property type="entry name" value="alpha/beta-Hydrolases"/>
    <property type="match status" value="1"/>
</dbReference>
<evidence type="ECO:0000256" key="1">
    <source>
        <dbReference type="ARBA" id="ARBA00022801"/>
    </source>
</evidence>
<dbReference type="InterPro" id="IPR002470">
    <property type="entry name" value="Peptidase_S9A"/>
</dbReference>
<keyword evidence="1" id="KW-0378">Hydrolase</keyword>
<sequence length="657" mass="72407">MKKTLLALSMATLAVAGCQSTQSNQGADTAAVANSANSQDAATAKQPYAKPLLLAHPRYDAKTFFDTTSYTGSSISADGSAVLVGSDESGIYNLYRLSLLDGSKTQLTNFEDSTFPVRWFPEDDRVLLSKDKGGNELNHLYVLELDGSVKDLTPGDNTRASFAGFSGDGKVFYVQTNERNPKFMDLYRYDARTYERTLVFQNDEGYSLGDIDRSGRFVALNKSVSNKDIDIYLLDLRSRSLKPVLVSEPGLEAAEAVFSFSHDGRTLYYGSDAKSEFNEVWAYDIASGTRKPVASHDWDVSYYGFSDSGRYQAMAVNADASTKVTITDTQTGKALALPPLPPGDFRGVSFSKDDKTMVFYLNSDISPSELYVWQIGEPSVKRLTKALSPAMDSANLVPSEVVRFKSFDGLEIPGLLYRPKLAHAASPSPAVIYVHGGPGGQSRSGYNPTIQHLVNHGYVVFAINNRGSSGYGKTFFHLDDKNHGDGDLKDMVWGKQYLQSLDWVDKDRIGIMGGSYGGYMVAAALAFTPEEFKVGIDIFGVTNWVRTLNSIPPWWESFRKSLYDEMGDPATDAERHKAISPLFHAEKIVRPLMVIQGANDPRVLQVESDELVEKVRANGVPVEYVLFDDEGHGFTKKANRITASEAYLKFLDTYLKP</sequence>
<name>A0ABX7G4E9_9GAMM</name>
<evidence type="ECO:0000259" key="3">
    <source>
        <dbReference type="Pfam" id="PF00326"/>
    </source>
</evidence>
<dbReference type="InterPro" id="IPR001375">
    <property type="entry name" value="Peptidase_S9_cat"/>
</dbReference>
<dbReference type="Pfam" id="PF00326">
    <property type="entry name" value="Peptidase_S9"/>
    <property type="match status" value="1"/>
</dbReference>
<feature type="domain" description="Peptidase S9 prolyl oligopeptidase catalytic" evidence="3">
    <location>
        <begin position="449"/>
        <end position="656"/>
    </location>
</feature>
<dbReference type="Gene3D" id="3.40.50.1820">
    <property type="entry name" value="alpha/beta hydrolase"/>
    <property type="match status" value="1"/>
</dbReference>
<dbReference type="PANTHER" id="PTHR42776">
    <property type="entry name" value="SERINE PEPTIDASE S9 FAMILY MEMBER"/>
    <property type="match status" value="1"/>
</dbReference>
<dbReference type="PRINTS" id="PR00862">
    <property type="entry name" value="PROLIGOPTASE"/>
</dbReference>
<proteinExistence type="predicted"/>
<organism evidence="4 5">
    <name type="scientific">Shewanella litorisediminis</name>
    <dbReference type="NCBI Taxonomy" id="1173586"/>
    <lineage>
        <taxon>Bacteria</taxon>
        <taxon>Pseudomonadati</taxon>
        <taxon>Pseudomonadota</taxon>
        <taxon>Gammaproteobacteria</taxon>
        <taxon>Alteromonadales</taxon>
        <taxon>Shewanellaceae</taxon>
        <taxon>Shewanella</taxon>
    </lineage>
</organism>
<keyword evidence="2" id="KW-0732">Signal</keyword>
<dbReference type="InterPro" id="IPR011042">
    <property type="entry name" value="6-blade_b-propeller_TolB-like"/>
</dbReference>
<feature type="signal peptide" evidence="2">
    <location>
        <begin position="1"/>
        <end position="16"/>
    </location>
</feature>
<dbReference type="RefSeq" id="WP_203325828.1">
    <property type="nucleotide sequence ID" value="NZ_CP069213.1"/>
</dbReference>
<evidence type="ECO:0000256" key="2">
    <source>
        <dbReference type="SAM" id="SignalP"/>
    </source>
</evidence>
<accession>A0ABX7G4E9</accession>
<dbReference type="InterPro" id="IPR029058">
    <property type="entry name" value="AB_hydrolase_fold"/>
</dbReference>
<evidence type="ECO:0000313" key="5">
    <source>
        <dbReference type="Proteomes" id="UP000596252"/>
    </source>
</evidence>
<dbReference type="Proteomes" id="UP000596252">
    <property type="component" value="Chromosome"/>
</dbReference>
<dbReference type="PANTHER" id="PTHR42776:SF27">
    <property type="entry name" value="DIPEPTIDYL PEPTIDASE FAMILY MEMBER 6"/>
    <property type="match status" value="1"/>
</dbReference>
<evidence type="ECO:0000313" key="4">
    <source>
        <dbReference type="EMBL" id="QRH02207.1"/>
    </source>
</evidence>
<protein>
    <submittedName>
        <fullName evidence="4">S9 family peptidase</fullName>
    </submittedName>
</protein>
<gene>
    <name evidence="4" type="ORF">JQC75_01920</name>
</gene>
<dbReference type="Gene3D" id="2.130.10.10">
    <property type="entry name" value="YVTN repeat-like/Quinoprotein amine dehydrogenase"/>
    <property type="match status" value="1"/>
</dbReference>
<dbReference type="SUPFAM" id="SSF82171">
    <property type="entry name" value="DPP6 N-terminal domain-like"/>
    <property type="match status" value="1"/>
</dbReference>
<dbReference type="Gene3D" id="2.120.10.30">
    <property type="entry name" value="TolB, C-terminal domain"/>
    <property type="match status" value="1"/>
</dbReference>
<reference evidence="4 5" key="1">
    <citation type="journal article" date="2012" name="Antonie Van Leeuwenhoek">
        <title>Shewanella litorisediminis sp. nov., a gammaproteobacterium isolated from a tidal flat sediment.</title>
        <authorList>
            <person name="Lee M.H."/>
            <person name="Yoon J.H."/>
        </authorList>
    </citation>
    <scope>NUCLEOTIDE SEQUENCE [LARGE SCALE GENOMIC DNA]</scope>
    <source>
        <strain evidence="4 5">SMK1-12</strain>
    </source>
</reference>